<feature type="compositionally biased region" description="Basic and acidic residues" evidence="1">
    <location>
        <begin position="7"/>
        <end position="17"/>
    </location>
</feature>
<protein>
    <submittedName>
        <fullName evidence="2">Uncharacterized protein</fullName>
    </submittedName>
</protein>
<evidence type="ECO:0000256" key="1">
    <source>
        <dbReference type="SAM" id="MobiDB-lite"/>
    </source>
</evidence>
<organism evidence="2 3">
    <name type="scientific">Bradyrhizobium barranii subsp. apii</name>
    <dbReference type="NCBI Taxonomy" id="2819348"/>
    <lineage>
        <taxon>Bacteria</taxon>
        <taxon>Pseudomonadati</taxon>
        <taxon>Pseudomonadota</taxon>
        <taxon>Alphaproteobacteria</taxon>
        <taxon>Hyphomicrobiales</taxon>
        <taxon>Nitrobacteraceae</taxon>
        <taxon>Bradyrhizobium</taxon>
        <taxon>Bradyrhizobium barranii</taxon>
    </lineage>
</organism>
<evidence type="ECO:0000313" key="3">
    <source>
        <dbReference type="Proteomes" id="UP000551709"/>
    </source>
</evidence>
<dbReference type="RefSeq" id="WP_166071939.1">
    <property type="nucleotide sequence ID" value="NZ_CP096255.1"/>
</dbReference>
<dbReference type="EMBL" id="CP096255">
    <property type="protein sequence ID" value="UPT87215.1"/>
    <property type="molecule type" value="Genomic_DNA"/>
</dbReference>
<dbReference type="AlphaFoldDB" id="A0A8T5UW99"/>
<gene>
    <name evidence="2" type="ORF">HAP41_0000044910</name>
</gene>
<reference evidence="2" key="1">
    <citation type="journal article" date="2017" name="Syst. Appl. Microbiol.">
        <title>Soybeans inoculated with root zone soils of Canadian native legumes harbour diverse and novel Bradyrhizobium spp. that possess agricultural potential.</title>
        <authorList>
            <person name="Bromfield E.S.P."/>
            <person name="Cloutier S."/>
            <person name="Tambong J.T."/>
            <person name="Tran Thi T.V."/>
        </authorList>
    </citation>
    <scope>NUCLEOTIDE SEQUENCE</scope>
    <source>
        <strain evidence="2">1S5</strain>
    </source>
</reference>
<evidence type="ECO:0000313" key="2">
    <source>
        <dbReference type="EMBL" id="UPT87215.1"/>
    </source>
</evidence>
<feature type="region of interest" description="Disordered" evidence="1">
    <location>
        <begin position="1"/>
        <end position="39"/>
    </location>
</feature>
<accession>A0A8T5UW99</accession>
<feature type="compositionally biased region" description="Low complexity" evidence="1">
    <location>
        <begin position="26"/>
        <end position="39"/>
    </location>
</feature>
<name>A0A8T5UW99_9BRAD</name>
<dbReference type="Proteomes" id="UP000551709">
    <property type="component" value="Chromosome"/>
</dbReference>
<proteinExistence type="predicted"/>
<reference evidence="2" key="2">
    <citation type="submission" date="2022-04" db="EMBL/GenBank/DDBJ databases">
        <authorList>
            <person name="Bromfield E.S.P."/>
            <person name="Cloutier S."/>
        </authorList>
    </citation>
    <scope>NUCLEOTIDE SEQUENCE</scope>
    <source>
        <strain evidence="2">1S5</strain>
    </source>
</reference>
<sequence length="133" mass="14421">MNANTTEDEKRERRPRPEPGLTQLTGAAADGAGEPAAAASRIPSIFPEWQKSIESTRHLYAAALKDGLSLAASSLHEQASFLRNLADSKTPSELLKCHLDLAEKFWSKSFSEGSKILDHLKPSPSSAVRQGTH</sequence>